<dbReference type="Proteomes" id="UP001430953">
    <property type="component" value="Unassembled WGS sequence"/>
</dbReference>
<proteinExistence type="predicted"/>
<feature type="compositionally biased region" description="Polar residues" evidence="1">
    <location>
        <begin position="22"/>
        <end position="35"/>
    </location>
</feature>
<feature type="compositionally biased region" description="Basic and acidic residues" evidence="1">
    <location>
        <begin position="457"/>
        <end position="466"/>
    </location>
</feature>
<evidence type="ECO:0000256" key="1">
    <source>
        <dbReference type="SAM" id="MobiDB-lite"/>
    </source>
</evidence>
<feature type="compositionally biased region" description="Polar residues" evidence="1">
    <location>
        <begin position="435"/>
        <end position="456"/>
    </location>
</feature>
<feature type="compositionally biased region" description="Basic and acidic residues" evidence="1">
    <location>
        <begin position="93"/>
        <end position="102"/>
    </location>
</feature>
<feature type="compositionally biased region" description="Basic and acidic residues" evidence="1">
    <location>
        <begin position="231"/>
        <end position="241"/>
    </location>
</feature>
<name>A0AAW2EJI0_9HYME</name>
<dbReference type="AlphaFoldDB" id="A0AAW2EJI0"/>
<evidence type="ECO:0000313" key="2">
    <source>
        <dbReference type="EMBL" id="KAL0101787.1"/>
    </source>
</evidence>
<feature type="region of interest" description="Disordered" evidence="1">
    <location>
        <begin position="200"/>
        <end position="241"/>
    </location>
</feature>
<organism evidence="2 3">
    <name type="scientific">Cardiocondyla obscurior</name>
    <dbReference type="NCBI Taxonomy" id="286306"/>
    <lineage>
        <taxon>Eukaryota</taxon>
        <taxon>Metazoa</taxon>
        <taxon>Ecdysozoa</taxon>
        <taxon>Arthropoda</taxon>
        <taxon>Hexapoda</taxon>
        <taxon>Insecta</taxon>
        <taxon>Pterygota</taxon>
        <taxon>Neoptera</taxon>
        <taxon>Endopterygota</taxon>
        <taxon>Hymenoptera</taxon>
        <taxon>Apocrita</taxon>
        <taxon>Aculeata</taxon>
        <taxon>Formicoidea</taxon>
        <taxon>Formicidae</taxon>
        <taxon>Myrmicinae</taxon>
        <taxon>Cardiocondyla</taxon>
    </lineage>
</organism>
<gene>
    <name evidence="2" type="ORF">PUN28_019137</name>
</gene>
<feature type="region of interest" description="Disordered" evidence="1">
    <location>
        <begin position="1"/>
        <end position="102"/>
    </location>
</feature>
<reference evidence="2 3" key="1">
    <citation type="submission" date="2023-03" db="EMBL/GenBank/DDBJ databases">
        <title>High recombination rates correlate with genetic variation in Cardiocondyla obscurior ants.</title>
        <authorList>
            <person name="Errbii M."/>
        </authorList>
    </citation>
    <scope>NUCLEOTIDE SEQUENCE [LARGE SCALE GENOMIC DNA]</scope>
    <source>
        <strain evidence="2">Alpha-2009</strain>
        <tissue evidence="2">Whole body</tissue>
    </source>
</reference>
<accession>A0AAW2EJI0</accession>
<feature type="region of interest" description="Disordered" evidence="1">
    <location>
        <begin position="256"/>
        <end position="315"/>
    </location>
</feature>
<keyword evidence="3" id="KW-1185">Reference proteome</keyword>
<comment type="caution">
    <text evidence="2">The sequence shown here is derived from an EMBL/GenBank/DDBJ whole genome shotgun (WGS) entry which is preliminary data.</text>
</comment>
<feature type="compositionally biased region" description="Basic and acidic residues" evidence="1">
    <location>
        <begin position="299"/>
        <end position="315"/>
    </location>
</feature>
<feature type="region of interest" description="Disordered" evidence="1">
    <location>
        <begin position="414"/>
        <end position="517"/>
    </location>
</feature>
<feature type="compositionally biased region" description="Polar residues" evidence="1">
    <location>
        <begin position="414"/>
        <end position="428"/>
    </location>
</feature>
<sequence>MSPAAMADAESRQQQRRRWSAGRSSTPRSHFSPHTSEAFYVSTEPLSGDRGGRALHNASGNGGGPDPDSNSVLDFCAPEAGGRQYRSSGRRPSQNDHRATVARNDREIFYTVPRGGLAVSRKEILRRRCAKDDAEALYLGSERDEIEARPRTLPSIGRKARQETERASSLSKKVSRQDILRRRASIEANSQLKDVTKAFSDLASSGRPTKEDRELPRPSTLPKIIHASKTSRLEEYSTRTRETVGREAPIYGRIRRRKMSLPTGTATSRDSATPSSTLTRFSKTKASGSGDTSTKAVRRLRDPVPDSPDRSKYNDVSRDDVYVKMTRKTSMQASHKERLEPIDKTMSRRRIIGNVNQMDSLDRRMHQDRDQDVVRVKHDAILVSKADIDRLRNFKTERSNLADGRTCRIDSTWSARKTSKTDSWSRNSCVDKDSTWTSERNASCRPKSQTELSTKGQTERGSRTEVRSTTLPSYMKSKRKTSTGNPPARNTDEQRRVSTSGVLTKQSKERSNYVRKTASRVPTHVRTFSDVNRVHSYSPDASSSIFGFCTGKRKIQASVTRRSPSWNMKTV</sequence>
<feature type="region of interest" description="Disordered" evidence="1">
    <location>
        <begin position="151"/>
        <end position="176"/>
    </location>
</feature>
<protein>
    <submittedName>
        <fullName evidence="2">Uncharacterized protein</fullName>
    </submittedName>
</protein>
<feature type="compositionally biased region" description="Polar residues" evidence="1">
    <location>
        <begin position="262"/>
        <end position="295"/>
    </location>
</feature>
<evidence type="ECO:0000313" key="3">
    <source>
        <dbReference type="Proteomes" id="UP001430953"/>
    </source>
</evidence>
<dbReference type="EMBL" id="JADYXP020000024">
    <property type="protein sequence ID" value="KAL0101787.1"/>
    <property type="molecule type" value="Genomic_DNA"/>
</dbReference>